<evidence type="ECO:0000313" key="1">
    <source>
        <dbReference type="EMBL" id="MBX7271792.1"/>
    </source>
</evidence>
<proteinExistence type="predicted"/>
<protein>
    <submittedName>
        <fullName evidence="1">Uncharacterized protein</fullName>
    </submittedName>
</protein>
<comment type="caution">
    <text evidence="1">The sequence shown here is derived from an EMBL/GenBank/DDBJ whole genome shotgun (WGS) entry which is preliminary data.</text>
</comment>
<keyword evidence="2" id="KW-1185">Reference proteome</keyword>
<gene>
    <name evidence="1" type="ORF">KJJ99_08310</name>
</gene>
<sequence>MTVIKHMQSLVNYRFSVIPPDVVDLMQRCAAINAAEKATHLVKVFEAYCQVTGTVITYLSLSSPSFLNVMKGFLGSLADQSLLVLNGTSRQRYARGFVMLLDEMRKEIPLLPSLSRMEVYPRYNQHVWEQEKQHLDAKSVRYWNGWPVQGRKEAISFIPINLIWNSHGEEFAEEIYKNYRQNAQKHLAPAHSDFNLFLLFLSQNAERWPSTSFQHPMQIKNLFIDYLLFNFKQALEVGTDIANRTRSYAKFIHTIDEAFIQSGIWTRPFAGELPRPTSASTPGSHTNLRTTADGTIVKDKLITSVPLQLTDSEAIEIIFKRILEDNQIVVKWAEKRLFSIRKKQINRDQLSLTGTPITKISRRLASINEVGENNLCATFKKFGLAYLREHANKILWQTTKDDAAKLFALPKPSDFFALQLLLTYHHPCLTESFFDNLELYDKRGNLSGFLKTDSGYQLIGYKDRKGGKLSEQKIDLTPRQAVWVRRVISLTEPLREELRNADDNAWRYLFIHCQRAICYPKKPKIFKIKPCMIDRHQQIIDEFSTISGRDENTIREFISRVSVTSLRASSGVEVYLKTNSVETMAKAIGHTGYNSSLLSSYLPEPILAFFQTRWIRIFQRGIICEAMKDSPRLLEVARFQNMEELHEFLKHHALREIPDHIRNPEHMKMADSKQRDIQHIDQADRVLISIDSGVLTALLSLKEAVCSASTPSKLCSKAIYWSNFTDLVVREIEDGYNSDLQDHLHIARKHVSASHMEHLIYASTP</sequence>
<reference evidence="1 2" key="1">
    <citation type="journal article" date="2021" name="Appl. Microbiol. Biotechnol.">
        <title>Biotechnological applications of marine bacteria in bioremediation of environments polluted with hydrocarbons and plastics.</title>
        <authorList>
            <person name="Muriel-Millan L.F."/>
            <person name="Millan-Lopez S."/>
            <person name="Pardo-Lopez L."/>
        </authorList>
    </citation>
    <scope>NUCLEOTIDE SEQUENCE [LARGE SCALE GENOMIC DNA]</scope>
    <source>
        <strain evidence="1 2">GOM4</strain>
    </source>
</reference>
<accession>A0ACC5VGX3</accession>
<evidence type="ECO:0000313" key="2">
    <source>
        <dbReference type="Proteomes" id="UP000782475"/>
    </source>
</evidence>
<dbReference type="Proteomes" id="UP000782475">
    <property type="component" value="Unassembled WGS sequence"/>
</dbReference>
<organism evidence="1 2">
    <name type="scientific">Stutzerimonas chloritidismutans</name>
    <name type="common">Pseudomonas chloritidismutans</name>
    <dbReference type="NCBI Taxonomy" id="203192"/>
    <lineage>
        <taxon>Bacteria</taxon>
        <taxon>Pseudomonadati</taxon>
        <taxon>Pseudomonadota</taxon>
        <taxon>Gammaproteobacteria</taxon>
        <taxon>Pseudomonadales</taxon>
        <taxon>Pseudomonadaceae</taxon>
        <taxon>Stutzerimonas</taxon>
    </lineage>
</organism>
<dbReference type="EMBL" id="JAHHFP010000019">
    <property type="protein sequence ID" value="MBX7271792.1"/>
    <property type="molecule type" value="Genomic_DNA"/>
</dbReference>
<name>A0ACC5VGX3_STUCH</name>